<keyword evidence="3" id="KW-0804">Transcription</keyword>
<evidence type="ECO:0000259" key="4">
    <source>
        <dbReference type="PROSITE" id="PS50949"/>
    </source>
</evidence>
<name>A0A418ZXK7_9RHOB</name>
<evidence type="ECO:0000313" key="6">
    <source>
        <dbReference type="Proteomes" id="UP000285530"/>
    </source>
</evidence>
<evidence type="ECO:0000313" key="5">
    <source>
        <dbReference type="EMBL" id="RJL05222.1"/>
    </source>
</evidence>
<proteinExistence type="predicted"/>
<dbReference type="InterPro" id="IPR036390">
    <property type="entry name" value="WH_DNA-bd_sf"/>
</dbReference>
<dbReference type="Gene3D" id="1.10.10.10">
    <property type="entry name" value="Winged helix-like DNA-binding domain superfamily/Winged helix DNA-binding domain"/>
    <property type="match status" value="1"/>
</dbReference>
<comment type="caution">
    <text evidence="5">The sequence shown here is derived from an EMBL/GenBank/DDBJ whole genome shotgun (WGS) entry which is preliminary data.</text>
</comment>
<sequence length="248" mass="27147">MMNGSDHLTGDMPAQPADFSAVALERVRALLAAPDMEAGAQLPPERDLAAQLGVGRRAVRRALEVLEAEGRVWRRQGAGTFAGPPPGPRAAHHRQLPATPATLLHVIESRLALEPSLARMAAARATPEVLRRIATCIDRIETAPDVDAADLWDSALHREIAQATGNPLLLVLFDRINAWRHDQGIRQLRMRARVRTGTGHAQDDHRRILDAMRRADAPAAGAAMRDHLTELHAIFLRYSQEELTADDG</sequence>
<reference evidence="5 6" key="1">
    <citation type="submission" date="2018-09" db="EMBL/GenBank/DDBJ databases">
        <title>Paracoccus onubensis nov. sp. a moderate halophilic bacterium isolated from Gruta de las Maravillas (Aracena, Spain).</title>
        <authorList>
            <person name="Jurado V."/>
            <person name="Gutierrez-Patricio S."/>
            <person name="Gonzalez-Pimentel J.L."/>
            <person name="Laiz L."/>
            <person name="Saiz-Jimenez C."/>
        </authorList>
    </citation>
    <scope>NUCLEOTIDE SEQUENCE [LARGE SCALE GENOMIC DNA]</scope>
    <source>
        <strain evidence="5 6">DSM 19484</strain>
    </source>
</reference>
<dbReference type="Pfam" id="PF07729">
    <property type="entry name" value="FCD"/>
    <property type="match status" value="1"/>
</dbReference>
<dbReference type="InterPro" id="IPR011711">
    <property type="entry name" value="GntR_C"/>
</dbReference>
<gene>
    <name evidence="5" type="ORF">D3P06_07690</name>
</gene>
<dbReference type="InterPro" id="IPR000524">
    <property type="entry name" value="Tscrpt_reg_HTH_GntR"/>
</dbReference>
<organism evidence="5 6">
    <name type="scientific">Paracoccus aestuarii</name>
    <dbReference type="NCBI Taxonomy" id="453842"/>
    <lineage>
        <taxon>Bacteria</taxon>
        <taxon>Pseudomonadati</taxon>
        <taxon>Pseudomonadota</taxon>
        <taxon>Alphaproteobacteria</taxon>
        <taxon>Rhodobacterales</taxon>
        <taxon>Paracoccaceae</taxon>
        <taxon>Paracoccus</taxon>
    </lineage>
</organism>
<dbReference type="InterPro" id="IPR008920">
    <property type="entry name" value="TF_FadR/GntR_C"/>
</dbReference>
<feature type="domain" description="HTH gntR-type" evidence="4">
    <location>
        <begin position="17"/>
        <end position="85"/>
    </location>
</feature>
<keyword evidence="6" id="KW-1185">Reference proteome</keyword>
<dbReference type="PANTHER" id="PTHR43537">
    <property type="entry name" value="TRANSCRIPTIONAL REGULATOR, GNTR FAMILY"/>
    <property type="match status" value="1"/>
</dbReference>
<keyword evidence="2" id="KW-0238">DNA-binding</keyword>
<dbReference type="RefSeq" id="WP_119886006.1">
    <property type="nucleotide sequence ID" value="NZ_CP067169.1"/>
</dbReference>
<dbReference type="Gene3D" id="1.20.120.530">
    <property type="entry name" value="GntR ligand-binding domain-like"/>
    <property type="match status" value="1"/>
</dbReference>
<keyword evidence="1" id="KW-0805">Transcription regulation</keyword>
<dbReference type="Pfam" id="PF00392">
    <property type="entry name" value="GntR"/>
    <property type="match status" value="1"/>
</dbReference>
<evidence type="ECO:0000256" key="2">
    <source>
        <dbReference type="ARBA" id="ARBA00023125"/>
    </source>
</evidence>
<dbReference type="InterPro" id="IPR036388">
    <property type="entry name" value="WH-like_DNA-bd_sf"/>
</dbReference>
<protein>
    <submittedName>
        <fullName evidence="5">FadR family transcriptional regulator</fullName>
    </submittedName>
</protein>
<dbReference type="AlphaFoldDB" id="A0A418ZXK7"/>
<dbReference type="Proteomes" id="UP000285530">
    <property type="component" value="Unassembled WGS sequence"/>
</dbReference>
<dbReference type="GO" id="GO:0003677">
    <property type="term" value="F:DNA binding"/>
    <property type="evidence" value="ECO:0007669"/>
    <property type="project" value="UniProtKB-KW"/>
</dbReference>
<dbReference type="SUPFAM" id="SSF48008">
    <property type="entry name" value="GntR ligand-binding domain-like"/>
    <property type="match status" value="1"/>
</dbReference>
<dbReference type="SUPFAM" id="SSF46785">
    <property type="entry name" value="Winged helix' DNA-binding domain"/>
    <property type="match status" value="1"/>
</dbReference>
<dbReference type="OrthoDB" id="284307at2"/>
<accession>A0A418ZXK7</accession>
<dbReference type="SMART" id="SM00895">
    <property type="entry name" value="FCD"/>
    <property type="match status" value="1"/>
</dbReference>
<dbReference type="CDD" id="cd07377">
    <property type="entry name" value="WHTH_GntR"/>
    <property type="match status" value="1"/>
</dbReference>
<evidence type="ECO:0000256" key="1">
    <source>
        <dbReference type="ARBA" id="ARBA00023015"/>
    </source>
</evidence>
<dbReference type="SMART" id="SM00345">
    <property type="entry name" value="HTH_GNTR"/>
    <property type="match status" value="1"/>
</dbReference>
<dbReference type="PROSITE" id="PS50949">
    <property type="entry name" value="HTH_GNTR"/>
    <property type="match status" value="1"/>
</dbReference>
<dbReference type="GO" id="GO:0003700">
    <property type="term" value="F:DNA-binding transcription factor activity"/>
    <property type="evidence" value="ECO:0007669"/>
    <property type="project" value="InterPro"/>
</dbReference>
<evidence type="ECO:0000256" key="3">
    <source>
        <dbReference type="ARBA" id="ARBA00023163"/>
    </source>
</evidence>
<dbReference type="PANTHER" id="PTHR43537:SF5">
    <property type="entry name" value="UXU OPERON TRANSCRIPTIONAL REGULATOR"/>
    <property type="match status" value="1"/>
</dbReference>
<dbReference type="PRINTS" id="PR00035">
    <property type="entry name" value="HTHGNTR"/>
</dbReference>
<dbReference type="EMBL" id="QZEV01000028">
    <property type="protein sequence ID" value="RJL05222.1"/>
    <property type="molecule type" value="Genomic_DNA"/>
</dbReference>